<sequence>MSMYPRRILDCRHQFPTYHICPSTPSSSSSSFFGNSLSIKFAQTPIYYTPKRSFYIVSGVFERFTEGSIKAVMFAQKEAKLLGENEVSTQHLLLGLVAEDRGQAGFLGYGITLDKACEAVKSIWKVDNDFGTGGKKMVLQVTWHFRIV</sequence>
<reference evidence="3 4" key="1">
    <citation type="submission" date="2024-01" db="EMBL/GenBank/DDBJ databases">
        <title>The complete chloroplast genome sequence of Lithospermum erythrorhizon: insights into the phylogenetic relationship among Boraginaceae species and the maternal lineages of purple gromwells.</title>
        <authorList>
            <person name="Okada T."/>
            <person name="Watanabe K."/>
        </authorList>
    </citation>
    <scope>NUCLEOTIDE SEQUENCE [LARGE SCALE GENOMIC DNA]</scope>
</reference>
<evidence type="ECO:0000259" key="2">
    <source>
        <dbReference type="PROSITE" id="PS51903"/>
    </source>
</evidence>
<dbReference type="PROSITE" id="PS51903">
    <property type="entry name" value="CLP_R"/>
    <property type="match status" value="1"/>
</dbReference>
<dbReference type="Proteomes" id="UP001454036">
    <property type="component" value="Unassembled WGS sequence"/>
</dbReference>
<gene>
    <name evidence="3" type="ORF">LIER_34393</name>
</gene>
<proteinExistence type="predicted"/>
<keyword evidence="4" id="KW-1185">Reference proteome</keyword>
<evidence type="ECO:0000313" key="3">
    <source>
        <dbReference type="EMBL" id="GAA0187105.1"/>
    </source>
</evidence>
<dbReference type="SUPFAM" id="SSF81923">
    <property type="entry name" value="Double Clp-N motif"/>
    <property type="match status" value="1"/>
</dbReference>
<protein>
    <recommendedName>
        <fullName evidence="2">Clp R domain-containing protein</fullName>
    </recommendedName>
</protein>
<evidence type="ECO:0000313" key="4">
    <source>
        <dbReference type="Proteomes" id="UP001454036"/>
    </source>
</evidence>
<dbReference type="Gene3D" id="1.10.1780.10">
    <property type="entry name" value="Clp, N-terminal domain"/>
    <property type="match status" value="1"/>
</dbReference>
<name>A0AAV3S1Q5_LITER</name>
<feature type="domain" description="Clp R" evidence="2">
    <location>
        <begin position="61"/>
        <end position="148"/>
    </location>
</feature>
<dbReference type="EMBL" id="BAABME010014352">
    <property type="protein sequence ID" value="GAA0187105.1"/>
    <property type="molecule type" value="Genomic_DNA"/>
</dbReference>
<dbReference type="InterPro" id="IPR036628">
    <property type="entry name" value="Clp_N_dom_sf"/>
</dbReference>
<keyword evidence="1" id="KW-0677">Repeat</keyword>
<evidence type="ECO:0000256" key="1">
    <source>
        <dbReference type="PROSITE-ProRule" id="PRU01251"/>
    </source>
</evidence>
<dbReference type="AlphaFoldDB" id="A0AAV3S1Q5"/>
<organism evidence="3 4">
    <name type="scientific">Lithospermum erythrorhizon</name>
    <name type="common">Purple gromwell</name>
    <name type="synonym">Lithospermum officinale var. erythrorhizon</name>
    <dbReference type="NCBI Taxonomy" id="34254"/>
    <lineage>
        <taxon>Eukaryota</taxon>
        <taxon>Viridiplantae</taxon>
        <taxon>Streptophyta</taxon>
        <taxon>Embryophyta</taxon>
        <taxon>Tracheophyta</taxon>
        <taxon>Spermatophyta</taxon>
        <taxon>Magnoliopsida</taxon>
        <taxon>eudicotyledons</taxon>
        <taxon>Gunneridae</taxon>
        <taxon>Pentapetalae</taxon>
        <taxon>asterids</taxon>
        <taxon>lamiids</taxon>
        <taxon>Boraginales</taxon>
        <taxon>Boraginaceae</taxon>
        <taxon>Boraginoideae</taxon>
        <taxon>Lithospermeae</taxon>
        <taxon>Lithospermum</taxon>
    </lineage>
</organism>
<dbReference type="InterPro" id="IPR004176">
    <property type="entry name" value="Clp_R_N"/>
</dbReference>
<dbReference type="Pfam" id="PF02861">
    <property type="entry name" value="Clp_N"/>
    <property type="match status" value="1"/>
</dbReference>
<comment type="caution">
    <text evidence="3">The sequence shown here is derived from an EMBL/GenBank/DDBJ whole genome shotgun (WGS) entry which is preliminary data.</text>
</comment>
<accession>A0AAV3S1Q5</accession>